<keyword evidence="1" id="KW-0175">Coiled coil</keyword>
<feature type="coiled-coil region" evidence="1">
    <location>
        <begin position="6"/>
        <end position="75"/>
    </location>
</feature>
<gene>
    <name evidence="2" type="ORF">g.69266</name>
</gene>
<proteinExistence type="predicted"/>
<evidence type="ECO:0000313" key="2">
    <source>
        <dbReference type="EMBL" id="JAQ14330.1"/>
    </source>
</evidence>
<protein>
    <submittedName>
        <fullName evidence="2">Uncharacterized protein</fullName>
    </submittedName>
</protein>
<sequence length="113" mass="13619">MRTEIALEQEKVIERHEKTVERLEKELKVKSKKLGTLDVSEETLKTTIAELKETLDAKEKKIKENEKIIDWLNRRCTEAAMQSYSILYSRTANLKEHHDRPWQRRKRSWKGRR</sequence>
<evidence type="ECO:0000256" key="1">
    <source>
        <dbReference type="SAM" id="Coils"/>
    </source>
</evidence>
<accession>A0A146M6Z8</accession>
<name>A0A146M6Z8_LYGHE</name>
<dbReference type="AlphaFoldDB" id="A0A146M6Z8"/>
<reference evidence="2" key="1">
    <citation type="journal article" date="2016" name="Gigascience">
        <title>De novo construction of an expanded transcriptome assembly for the western tarnished plant bug, Lygus hesperus.</title>
        <authorList>
            <person name="Tassone E.E."/>
            <person name="Geib S.M."/>
            <person name="Hall B."/>
            <person name="Fabrick J.A."/>
            <person name="Brent C.S."/>
            <person name="Hull J.J."/>
        </authorList>
    </citation>
    <scope>NUCLEOTIDE SEQUENCE</scope>
</reference>
<organism evidence="2">
    <name type="scientific">Lygus hesperus</name>
    <name type="common">Western plant bug</name>
    <dbReference type="NCBI Taxonomy" id="30085"/>
    <lineage>
        <taxon>Eukaryota</taxon>
        <taxon>Metazoa</taxon>
        <taxon>Ecdysozoa</taxon>
        <taxon>Arthropoda</taxon>
        <taxon>Hexapoda</taxon>
        <taxon>Insecta</taxon>
        <taxon>Pterygota</taxon>
        <taxon>Neoptera</taxon>
        <taxon>Paraneoptera</taxon>
        <taxon>Hemiptera</taxon>
        <taxon>Heteroptera</taxon>
        <taxon>Panheteroptera</taxon>
        <taxon>Cimicomorpha</taxon>
        <taxon>Miridae</taxon>
        <taxon>Mirini</taxon>
        <taxon>Lygus</taxon>
    </lineage>
</organism>
<dbReference type="EMBL" id="GDHC01004299">
    <property type="protein sequence ID" value="JAQ14330.1"/>
    <property type="molecule type" value="Transcribed_RNA"/>
</dbReference>
<dbReference type="Gene3D" id="1.20.5.340">
    <property type="match status" value="1"/>
</dbReference>